<dbReference type="Gene3D" id="2.50.20.20">
    <property type="match status" value="1"/>
</dbReference>
<evidence type="ECO:0000313" key="2">
    <source>
        <dbReference type="EMBL" id="MBC8530585.1"/>
    </source>
</evidence>
<dbReference type="PROSITE" id="PS51257">
    <property type="entry name" value="PROKAR_LIPOPROTEIN"/>
    <property type="match status" value="1"/>
</dbReference>
<sequence>MKKFWAAVLCLVLAAALMAGCAKKPDELIKSAMENSSNYESSQGWMDMTLGMNGSASGINMDIEVNMHMNYATIMEGDKPAKMKMDGNLSMMGMDIPYEMYARKADSGYEASMKMGEEWSVSEGFDVEAFNNTVSFDPALFKNLTAAGKEKVGNTDCTKITGTMAPADMMSYLEMMGGGGFNVNNDSFSEETLKELTDVNVTVWVSESENRVVQITMDGTEMMNAAMLKSLEESGESLEGDDSVAVSAFNVTFHVSSINDVEDFEIPAEAFAAAE</sequence>
<feature type="chain" id="PRO_5038976113" description="Lipoprotein" evidence="1">
    <location>
        <begin position="20"/>
        <end position="275"/>
    </location>
</feature>
<comment type="caution">
    <text evidence="2">The sequence shown here is derived from an EMBL/GenBank/DDBJ whole genome shotgun (WGS) entry which is preliminary data.</text>
</comment>
<dbReference type="Proteomes" id="UP000623172">
    <property type="component" value="Unassembled WGS sequence"/>
</dbReference>
<evidence type="ECO:0000313" key="3">
    <source>
        <dbReference type="Proteomes" id="UP000623172"/>
    </source>
</evidence>
<name>A0A926HPD6_9FIRM</name>
<keyword evidence="3" id="KW-1185">Reference proteome</keyword>
<keyword evidence="1" id="KW-0732">Signal</keyword>
<protein>
    <recommendedName>
        <fullName evidence="4">Lipoprotein</fullName>
    </recommendedName>
</protein>
<organism evidence="2 3">
    <name type="scientific">Gehongia tenuis</name>
    <dbReference type="NCBI Taxonomy" id="2763655"/>
    <lineage>
        <taxon>Bacteria</taxon>
        <taxon>Bacillati</taxon>
        <taxon>Bacillota</taxon>
        <taxon>Clostridia</taxon>
        <taxon>Christensenellales</taxon>
        <taxon>Christensenellaceae</taxon>
        <taxon>Gehongia</taxon>
    </lineage>
</organism>
<evidence type="ECO:0000256" key="1">
    <source>
        <dbReference type="SAM" id="SignalP"/>
    </source>
</evidence>
<proteinExistence type="predicted"/>
<feature type="signal peptide" evidence="1">
    <location>
        <begin position="1"/>
        <end position="19"/>
    </location>
</feature>
<accession>A0A926HPD6</accession>
<dbReference type="RefSeq" id="WP_249314558.1">
    <property type="nucleotide sequence ID" value="NZ_JACRSR010000001.1"/>
</dbReference>
<gene>
    <name evidence="2" type="ORF">H8696_01820</name>
</gene>
<reference evidence="2" key="1">
    <citation type="submission" date="2020-08" db="EMBL/GenBank/DDBJ databases">
        <title>Genome public.</title>
        <authorList>
            <person name="Liu C."/>
            <person name="Sun Q."/>
        </authorList>
    </citation>
    <scope>NUCLEOTIDE SEQUENCE</scope>
    <source>
        <strain evidence="2">NSJ-53</strain>
    </source>
</reference>
<dbReference type="AlphaFoldDB" id="A0A926HPD6"/>
<dbReference type="EMBL" id="JACRSR010000001">
    <property type="protein sequence ID" value="MBC8530585.1"/>
    <property type="molecule type" value="Genomic_DNA"/>
</dbReference>
<evidence type="ECO:0008006" key="4">
    <source>
        <dbReference type="Google" id="ProtNLM"/>
    </source>
</evidence>